<dbReference type="AlphaFoldDB" id="A0A4V2SPT3"/>
<dbReference type="InterPro" id="IPR041374">
    <property type="entry name" value="BaeRF_family12"/>
</dbReference>
<dbReference type="RefSeq" id="WP_132707918.1">
    <property type="nucleotide sequence ID" value="NZ_JACIGF010000003.1"/>
</dbReference>
<sequence length="146" mass="16027">MAIPHNALVVVADGSKLLILHNEGDAEYPNLQVIHKQEQDNPANRDHATDGPGRLNDGGVGRSAVETTDFHQIEEDRFADQVADLLYKRVHGGEADKLILVAPPRLLGRLRETLHSEVKSRLIAEIDKDLTNHPPAKIEQVVSAAL</sequence>
<dbReference type="Pfam" id="PF18856">
    <property type="entry name" value="baeRF_family12"/>
    <property type="match status" value="1"/>
</dbReference>
<dbReference type="EMBL" id="SLXO01000003">
    <property type="protein sequence ID" value="TCP36376.1"/>
    <property type="molecule type" value="Genomic_DNA"/>
</dbReference>
<protein>
    <submittedName>
        <fullName evidence="2">Protein required for attachment to host cells</fullName>
    </submittedName>
</protein>
<reference evidence="2 3" key="1">
    <citation type="submission" date="2019-03" db="EMBL/GenBank/DDBJ databases">
        <title>Genomic Encyclopedia of Type Strains, Phase IV (KMG-IV): sequencing the most valuable type-strain genomes for metagenomic binning, comparative biology and taxonomic classification.</title>
        <authorList>
            <person name="Goeker M."/>
        </authorList>
    </citation>
    <scope>NUCLEOTIDE SEQUENCE [LARGE SCALE GENOMIC DNA]</scope>
    <source>
        <strain evidence="2 3">DSM 2132</strain>
    </source>
</reference>
<name>A0A4V2SPT3_RHOSA</name>
<feature type="compositionally biased region" description="Basic and acidic residues" evidence="1">
    <location>
        <begin position="39"/>
        <end position="49"/>
    </location>
</feature>
<gene>
    <name evidence="2" type="ORF">EV659_103267</name>
</gene>
<dbReference type="Proteomes" id="UP000295399">
    <property type="component" value="Unassembled WGS sequence"/>
</dbReference>
<dbReference type="InParanoid" id="A0A4V2SPT3"/>
<comment type="caution">
    <text evidence="2">The sequence shown here is derived from an EMBL/GenBank/DDBJ whole genome shotgun (WGS) entry which is preliminary data.</text>
</comment>
<organism evidence="2 3">
    <name type="scientific">Rhodothalassium salexigens DSM 2132</name>
    <dbReference type="NCBI Taxonomy" id="1188247"/>
    <lineage>
        <taxon>Bacteria</taxon>
        <taxon>Pseudomonadati</taxon>
        <taxon>Pseudomonadota</taxon>
        <taxon>Alphaproteobacteria</taxon>
        <taxon>Rhodothalassiales</taxon>
        <taxon>Rhodothalassiaceae</taxon>
        <taxon>Rhodothalassium</taxon>
    </lineage>
</organism>
<keyword evidence="3" id="KW-1185">Reference proteome</keyword>
<proteinExistence type="predicted"/>
<evidence type="ECO:0000313" key="3">
    <source>
        <dbReference type="Proteomes" id="UP000295399"/>
    </source>
</evidence>
<dbReference type="OrthoDB" id="9812459at2"/>
<accession>A0A4V2SPT3</accession>
<evidence type="ECO:0000313" key="2">
    <source>
        <dbReference type="EMBL" id="TCP36376.1"/>
    </source>
</evidence>
<evidence type="ECO:0000256" key="1">
    <source>
        <dbReference type="SAM" id="MobiDB-lite"/>
    </source>
</evidence>
<feature type="region of interest" description="Disordered" evidence="1">
    <location>
        <begin position="39"/>
        <end position="62"/>
    </location>
</feature>